<gene>
    <name evidence="1" type="ORF">CYMTET_6150</name>
</gene>
<dbReference type="AlphaFoldDB" id="A0AAE0GXR3"/>
<dbReference type="Proteomes" id="UP001190700">
    <property type="component" value="Unassembled WGS sequence"/>
</dbReference>
<accession>A0AAE0GXR3</accession>
<evidence type="ECO:0000313" key="1">
    <source>
        <dbReference type="EMBL" id="KAK3286282.1"/>
    </source>
</evidence>
<protein>
    <submittedName>
        <fullName evidence="1">Uncharacterized protein</fullName>
    </submittedName>
</protein>
<keyword evidence="2" id="KW-1185">Reference proteome</keyword>
<organism evidence="1 2">
    <name type="scientific">Cymbomonas tetramitiformis</name>
    <dbReference type="NCBI Taxonomy" id="36881"/>
    <lineage>
        <taxon>Eukaryota</taxon>
        <taxon>Viridiplantae</taxon>
        <taxon>Chlorophyta</taxon>
        <taxon>Pyramimonadophyceae</taxon>
        <taxon>Pyramimonadales</taxon>
        <taxon>Pyramimonadaceae</taxon>
        <taxon>Cymbomonas</taxon>
    </lineage>
</organism>
<sequence>MTPYKCIFGYTPRLQESDAGLCLDAANAAAAKFYREGIEGSDERESPVVGGFTTKEDCLKAVNGLASDTRLTDSAADLNVDLCLWENENGDLNYYPCTVVGYADGQHTFLYWKDSQDRNGTSRWSGAMEDEAYSIFVQHSSEGHTLERHKRTRAAARSANETSRVKIAKVCHQGAEKKDYKLGDLVGGHVPTFDTNGLDDKFVLGVICDIPRANQYRAWTNSGVLNSCFPAAKLEWMSEAVRSKLTVKYEVSSDAWKLEKKVVLGTAARAGSRACKDAFRSKKGCSCGPGKCKTDSCPCRRSGLNCGSFLSQKESGVLQKDHLY</sequence>
<proteinExistence type="predicted"/>
<evidence type="ECO:0000313" key="2">
    <source>
        <dbReference type="Proteomes" id="UP001190700"/>
    </source>
</evidence>
<comment type="caution">
    <text evidence="1">The sequence shown here is derived from an EMBL/GenBank/DDBJ whole genome shotgun (WGS) entry which is preliminary data.</text>
</comment>
<reference evidence="1 2" key="1">
    <citation type="journal article" date="2015" name="Genome Biol. Evol.">
        <title>Comparative Genomics of a Bacterivorous Green Alga Reveals Evolutionary Causalities and Consequences of Phago-Mixotrophic Mode of Nutrition.</title>
        <authorList>
            <person name="Burns J.A."/>
            <person name="Paasch A."/>
            <person name="Narechania A."/>
            <person name="Kim E."/>
        </authorList>
    </citation>
    <scope>NUCLEOTIDE SEQUENCE [LARGE SCALE GENOMIC DNA]</scope>
    <source>
        <strain evidence="1 2">PLY_AMNH</strain>
    </source>
</reference>
<dbReference type="EMBL" id="LGRX02001358">
    <property type="protein sequence ID" value="KAK3286282.1"/>
    <property type="molecule type" value="Genomic_DNA"/>
</dbReference>
<name>A0AAE0GXR3_9CHLO</name>